<evidence type="ECO:0000313" key="2">
    <source>
        <dbReference type="EMBL" id="MDQ0163269.1"/>
    </source>
</evidence>
<organism evidence="2 3">
    <name type="scientific">Aeribacillus alveayuensis</name>
    <dbReference type="NCBI Taxonomy" id="279215"/>
    <lineage>
        <taxon>Bacteria</taxon>
        <taxon>Bacillati</taxon>
        <taxon>Bacillota</taxon>
        <taxon>Bacilli</taxon>
        <taxon>Bacillales</taxon>
        <taxon>Bacillaceae</taxon>
        <taxon>Aeribacillus</taxon>
    </lineage>
</organism>
<feature type="transmembrane region" description="Helical" evidence="1">
    <location>
        <begin position="220"/>
        <end position="242"/>
    </location>
</feature>
<keyword evidence="1" id="KW-0812">Transmembrane</keyword>
<feature type="transmembrane region" description="Helical" evidence="1">
    <location>
        <begin position="306"/>
        <end position="328"/>
    </location>
</feature>
<keyword evidence="1" id="KW-1133">Transmembrane helix</keyword>
<keyword evidence="1" id="KW-0472">Membrane</keyword>
<sequence length="338" mass="37415">MKTNKWLLMNFRLALSSVLLSMLAAFMVNSFQWTLESRQEITFGFKGEITILTMIKGSQEVAAADAASAQNALKSYIDEQSLALVYASIGDGRPEMIVFDPHGILPWFPEATNESLDSTTTRAYLFRGMYTAHRWSAFGIVPLLPKGVEVSGVIDAPKGTDNLQYARTIGRELLPPGNYTINTSNPDQVKHVIDLFYQMGFVPQASQKIPLFTYFIRNPLVIITVLFLVMGQICVAFDWFLYNQGRAREFSIRRCYGALYTDLIRENLMSGIPGLLVGSVIGGILSNLLIAGISQMNLELTNFQTFTGVAVSFAIVIVTWSSTLYVVIKTSQGVSVDA</sequence>
<reference evidence="2 3" key="1">
    <citation type="submission" date="2023-07" db="EMBL/GenBank/DDBJ databases">
        <title>Genomic Encyclopedia of Type Strains, Phase IV (KMG-IV): sequencing the most valuable type-strain genomes for metagenomic binning, comparative biology and taxonomic classification.</title>
        <authorList>
            <person name="Goeker M."/>
        </authorList>
    </citation>
    <scope>NUCLEOTIDE SEQUENCE [LARGE SCALE GENOMIC DNA]</scope>
    <source>
        <strain evidence="2 3">DSM 19092</strain>
    </source>
</reference>
<evidence type="ECO:0000256" key="1">
    <source>
        <dbReference type="SAM" id="Phobius"/>
    </source>
</evidence>
<accession>A0ABT9VQK9</accession>
<comment type="caution">
    <text evidence="2">The sequence shown here is derived from an EMBL/GenBank/DDBJ whole genome shotgun (WGS) entry which is preliminary data.</text>
</comment>
<feature type="transmembrane region" description="Helical" evidence="1">
    <location>
        <begin position="275"/>
        <end position="294"/>
    </location>
</feature>
<gene>
    <name evidence="2" type="ORF">J2S06_002348</name>
</gene>
<protein>
    <recommendedName>
        <fullName evidence="4">FtsX-like permease family protein</fullName>
    </recommendedName>
</protein>
<dbReference type="RefSeq" id="WP_419152410.1">
    <property type="nucleotide sequence ID" value="NZ_JAUSTR010000012.1"/>
</dbReference>
<evidence type="ECO:0000313" key="3">
    <source>
        <dbReference type="Proteomes" id="UP001225646"/>
    </source>
</evidence>
<proteinExistence type="predicted"/>
<name>A0ABT9VQK9_9BACI</name>
<dbReference type="Proteomes" id="UP001225646">
    <property type="component" value="Unassembled WGS sequence"/>
</dbReference>
<evidence type="ECO:0008006" key="4">
    <source>
        <dbReference type="Google" id="ProtNLM"/>
    </source>
</evidence>
<dbReference type="EMBL" id="JAUSTR010000012">
    <property type="protein sequence ID" value="MDQ0163269.1"/>
    <property type="molecule type" value="Genomic_DNA"/>
</dbReference>
<keyword evidence="3" id="KW-1185">Reference proteome</keyword>